<keyword evidence="3" id="KW-1185">Reference proteome</keyword>
<accession>A0A444J1I7</accession>
<name>A0A444J1I7_9BACT</name>
<sequence length="168" mass="18305">MKKYILFVRGISLLMGLVIMLSVTSCGTILYPERRGQTAGYIDAGVAMLDGIGLLFFFVPGVIAFAVDFTTGAIYLPSGSSRLALQPSKLQDARIIQARRHSLTSHDIEAVVEQETGQKIDLVSPQTKVARISSGQNPAWTGIAEALTPDQFAVFKNNRLRTTFDNTL</sequence>
<dbReference type="EMBL" id="MTKO01000052">
    <property type="protein sequence ID" value="RWX46790.1"/>
    <property type="molecule type" value="Genomic_DNA"/>
</dbReference>
<reference evidence="2 3" key="1">
    <citation type="submission" date="2017-01" db="EMBL/GenBank/DDBJ databases">
        <title>The cable genome- insights into the physiology and evolution of filamentous bacteria capable of sulfide oxidation via long distance electron transfer.</title>
        <authorList>
            <person name="Schreiber L."/>
            <person name="Bjerg J.T."/>
            <person name="Boggild A."/>
            <person name="Van De Vossenberg J."/>
            <person name="Meysman F."/>
            <person name="Nielsen L.P."/>
            <person name="Schramm A."/>
            <person name="Kjeldsen K.U."/>
        </authorList>
    </citation>
    <scope>NUCLEOTIDE SEQUENCE [LARGE SCALE GENOMIC DNA]</scope>
    <source>
        <strain evidence="2">MCF</strain>
    </source>
</reference>
<evidence type="ECO:0000313" key="3">
    <source>
        <dbReference type="Proteomes" id="UP000287853"/>
    </source>
</evidence>
<organism evidence="2 3">
    <name type="scientific">Candidatus Electrothrix aarhusensis</name>
    <dbReference type="NCBI Taxonomy" id="1859131"/>
    <lineage>
        <taxon>Bacteria</taxon>
        <taxon>Pseudomonadati</taxon>
        <taxon>Thermodesulfobacteriota</taxon>
        <taxon>Desulfobulbia</taxon>
        <taxon>Desulfobulbales</taxon>
        <taxon>Desulfobulbaceae</taxon>
        <taxon>Candidatus Electrothrix</taxon>
    </lineage>
</organism>
<evidence type="ECO:0000313" key="2">
    <source>
        <dbReference type="EMBL" id="RWX46790.1"/>
    </source>
</evidence>
<keyword evidence="1" id="KW-0472">Membrane</keyword>
<dbReference type="Proteomes" id="UP000287853">
    <property type="component" value="Unassembled WGS sequence"/>
</dbReference>
<gene>
    <name evidence="2" type="ORF">H206_01803</name>
</gene>
<keyword evidence="1" id="KW-0812">Transmembrane</keyword>
<keyword evidence="1" id="KW-1133">Transmembrane helix</keyword>
<comment type="caution">
    <text evidence="2">The sequence shown here is derived from an EMBL/GenBank/DDBJ whole genome shotgun (WGS) entry which is preliminary data.</text>
</comment>
<feature type="transmembrane region" description="Helical" evidence="1">
    <location>
        <begin position="12"/>
        <end position="31"/>
    </location>
</feature>
<protein>
    <submittedName>
        <fullName evidence="2">Uncharacterized protein</fullName>
    </submittedName>
</protein>
<dbReference type="AlphaFoldDB" id="A0A444J1I7"/>
<dbReference type="PROSITE" id="PS51257">
    <property type="entry name" value="PROKAR_LIPOPROTEIN"/>
    <property type="match status" value="1"/>
</dbReference>
<proteinExistence type="predicted"/>
<evidence type="ECO:0000256" key="1">
    <source>
        <dbReference type="SAM" id="Phobius"/>
    </source>
</evidence>
<feature type="transmembrane region" description="Helical" evidence="1">
    <location>
        <begin position="51"/>
        <end position="76"/>
    </location>
</feature>